<dbReference type="EMBL" id="JARIHO010000035">
    <property type="protein sequence ID" value="KAJ7331479.1"/>
    <property type="molecule type" value="Genomic_DNA"/>
</dbReference>
<accession>A0AAD7EKD4</accession>
<sequence>MGLENKPDVDFLHKMSLRFAPGCRSRRKNRVTNFVAGEIMAVQGLRKRDGKRVPPVVQFRREIGATTEFSRWRGGFIQIRVLHQDVSSGDWSGGKIHGPGLGEEERTTRGSKSKRERLRDPGLTLGRGGVGHGRNDSIPNEKRAAFIYKEFCWNNWFVGNQKAVLEIIEGSGWMGLDREDEQRNAKEDRLYGERSNRESRAIELGNPPVRVSGYCVLPGGTFLGREHHVPTPCGPCGALRNTERYLAGIVGEYVESPQGRERKRNQDLLSKVLKKATCVASKFDVSRLDGLNLCCLPQSAVVPAVLEPPEIKTVGETAH</sequence>
<keyword evidence="3" id="KW-1185">Reference proteome</keyword>
<name>A0AAD7EKD4_9AGAR</name>
<protein>
    <submittedName>
        <fullName evidence="2">Uncharacterized protein</fullName>
    </submittedName>
</protein>
<reference evidence="2" key="1">
    <citation type="submission" date="2023-03" db="EMBL/GenBank/DDBJ databases">
        <title>Massive genome expansion in bonnet fungi (Mycena s.s.) driven by repeated elements and novel gene families across ecological guilds.</title>
        <authorList>
            <consortium name="Lawrence Berkeley National Laboratory"/>
            <person name="Harder C.B."/>
            <person name="Miyauchi S."/>
            <person name="Viragh M."/>
            <person name="Kuo A."/>
            <person name="Thoen E."/>
            <person name="Andreopoulos B."/>
            <person name="Lu D."/>
            <person name="Skrede I."/>
            <person name="Drula E."/>
            <person name="Henrissat B."/>
            <person name="Morin E."/>
            <person name="Kohler A."/>
            <person name="Barry K."/>
            <person name="LaButti K."/>
            <person name="Morin E."/>
            <person name="Salamov A."/>
            <person name="Lipzen A."/>
            <person name="Mereny Z."/>
            <person name="Hegedus B."/>
            <person name="Baldrian P."/>
            <person name="Stursova M."/>
            <person name="Weitz H."/>
            <person name="Taylor A."/>
            <person name="Grigoriev I.V."/>
            <person name="Nagy L.G."/>
            <person name="Martin F."/>
            <person name="Kauserud H."/>
        </authorList>
    </citation>
    <scope>NUCLEOTIDE SEQUENCE</scope>
    <source>
        <strain evidence="2">CBHHK002</strain>
    </source>
</reference>
<dbReference type="AlphaFoldDB" id="A0AAD7EKD4"/>
<evidence type="ECO:0000256" key="1">
    <source>
        <dbReference type="SAM" id="MobiDB-lite"/>
    </source>
</evidence>
<evidence type="ECO:0000313" key="3">
    <source>
        <dbReference type="Proteomes" id="UP001218218"/>
    </source>
</evidence>
<dbReference type="Proteomes" id="UP001218218">
    <property type="component" value="Unassembled WGS sequence"/>
</dbReference>
<gene>
    <name evidence="2" type="ORF">DFH08DRAFT_940099</name>
</gene>
<organism evidence="2 3">
    <name type="scientific">Mycena albidolilacea</name>
    <dbReference type="NCBI Taxonomy" id="1033008"/>
    <lineage>
        <taxon>Eukaryota</taxon>
        <taxon>Fungi</taxon>
        <taxon>Dikarya</taxon>
        <taxon>Basidiomycota</taxon>
        <taxon>Agaricomycotina</taxon>
        <taxon>Agaricomycetes</taxon>
        <taxon>Agaricomycetidae</taxon>
        <taxon>Agaricales</taxon>
        <taxon>Marasmiineae</taxon>
        <taxon>Mycenaceae</taxon>
        <taxon>Mycena</taxon>
    </lineage>
</organism>
<proteinExistence type="predicted"/>
<feature type="region of interest" description="Disordered" evidence="1">
    <location>
        <begin position="90"/>
        <end position="136"/>
    </location>
</feature>
<comment type="caution">
    <text evidence="2">The sequence shown here is derived from an EMBL/GenBank/DDBJ whole genome shotgun (WGS) entry which is preliminary data.</text>
</comment>
<feature type="compositionally biased region" description="Gly residues" evidence="1">
    <location>
        <begin position="91"/>
        <end position="101"/>
    </location>
</feature>
<evidence type="ECO:0000313" key="2">
    <source>
        <dbReference type="EMBL" id="KAJ7331479.1"/>
    </source>
</evidence>